<evidence type="ECO:0000313" key="11">
    <source>
        <dbReference type="Proteomes" id="UP000054053"/>
    </source>
</evidence>
<dbReference type="HOGENOM" id="CLU_034472_2_1_1"/>
<sequence>MSRLSRMRRLASLQLARASSSSSSTRASFAACRTISTTCAPQGKSTEWVRGKLWKGEAPGLEDPYTQRAEPPDASNLPEEALQLPRADRTPAAIRASRLVLPPKRTEAASEKEAKSSDPTYIPATDGESLEQISSLDAWWEQDGHWGPESEFKPFGSSDKVADRHVVEVYLRQAVVEALSLQQAGLFSEWASKRWRGGSTRSDLDQVLAVEVQVQDGQATLKGDSSRISQGLLAEVDEVEPGERVTADEAAEMVKAWDASWKDLVLDDQMKFTLRKRLYQLTGTLIPDAKLGAARTIRHVLTLAAKQPKPQRLAELLERRSDVQRLGNLKVHRAKIGPVEKETALGRWKVIEAELAKRNLPVTGTAGLSKSKERDWIMGRA</sequence>
<dbReference type="AlphaFoldDB" id="A0A063BXJ7"/>
<dbReference type="EMBL" id="CP072753">
    <property type="protein sequence ID" value="QUC16556.1"/>
    <property type="molecule type" value="Genomic_DNA"/>
</dbReference>
<evidence type="ECO:0000256" key="7">
    <source>
        <dbReference type="SAM" id="MobiDB-lite"/>
    </source>
</evidence>
<dbReference type="GO" id="GO:1990904">
    <property type="term" value="C:ribonucleoprotein complex"/>
    <property type="evidence" value="ECO:0007669"/>
    <property type="project" value="UniProtKB-KW"/>
</dbReference>
<evidence type="ECO:0000313" key="10">
    <source>
        <dbReference type="Proteomes" id="UP000027002"/>
    </source>
</evidence>
<dbReference type="STRING" id="1159556.A0A063BXJ7"/>
<keyword evidence="5" id="KW-0687">Ribonucleoprotein</keyword>
<feature type="region of interest" description="Disordered" evidence="7">
    <location>
        <begin position="55"/>
        <end position="76"/>
    </location>
</feature>
<reference evidence="11" key="2">
    <citation type="journal article" date="2016" name="Genome Announc.">
        <title>Genome sequence of Ustilaginoidea virens IPU010, a rice pathogenic fungus causing false smut.</title>
        <authorList>
            <person name="Kumagai T."/>
            <person name="Ishii T."/>
            <person name="Terai G."/>
            <person name="Umemura M."/>
            <person name="Machida M."/>
            <person name="Asai K."/>
        </authorList>
    </citation>
    <scope>NUCLEOTIDE SEQUENCE [LARGE SCALE GENOMIC DNA]</scope>
    <source>
        <strain evidence="11">IPU010</strain>
    </source>
</reference>
<evidence type="ECO:0000256" key="3">
    <source>
        <dbReference type="ARBA" id="ARBA00022980"/>
    </source>
</evidence>
<dbReference type="GO" id="GO:0005739">
    <property type="term" value="C:mitochondrion"/>
    <property type="evidence" value="ECO:0007669"/>
    <property type="project" value="UniProtKB-SubCell"/>
</dbReference>
<dbReference type="InterPro" id="IPR018305">
    <property type="entry name" value="Ribosomal_m50"/>
</dbReference>
<name>A0A063BXJ7_USTVR</name>
<evidence type="ECO:0000256" key="4">
    <source>
        <dbReference type="ARBA" id="ARBA00023128"/>
    </source>
</evidence>
<feature type="region of interest" description="Disordered" evidence="7">
    <location>
        <begin position="100"/>
        <end position="125"/>
    </location>
</feature>
<keyword evidence="10" id="KW-1185">Reference proteome</keyword>
<evidence type="ECO:0000256" key="1">
    <source>
        <dbReference type="ARBA" id="ARBA00004173"/>
    </source>
</evidence>
<dbReference type="RefSeq" id="XP_042994229.1">
    <property type="nucleotide sequence ID" value="XM_043138295.1"/>
</dbReference>
<reference evidence="8" key="1">
    <citation type="journal article" date="2016" name="Genome Announc.">
        <title>Genome Sequence of Ustilaginoidea virens IPU010, a Rice Pathogenic Fungus Causing False Smut.</title>
        <authorList>
            <person name="Kumagai T."/>
            <person name="Ishii T."/>
            <person name="Terai G."/>
            <person name="Umemura M."/>
            <person name="Machida M."/>
            <person name="Asai K."/>
        </authorList>
    </citation>
    <scope>NUCLEOTIDE SEQUENCE [LARGE SCALE GENOMIC DNA]</scope>
    <source>
        <strain evidence="8">IPU010</strain>
    </source>
</reference>
<protein>
    <recommendedName>
        <fullName evidence="6">Large ribosomal subunit protein mL50</fullName>
    </recommendedName>
</protein>
<dbReference type="Proteomes" id="UP000027002">
    <property type="component" value="Chromosome 1"/>
</dbReference>
<evidence type="ECO:0000256" key="5">
    <source>
        <dbReference type="ARBA" id="ARBA00023274"/>
    </source>
</evidence>
<dbReference type="KEGG" id="uvi:66061575"/>
<gene>
    <name evidence="9" type="ORF">UV8b_00797</name>
    <name evidence="8" type="ORF">UVI_02012620</name>
</gene>
<evidence type="ECO:0000256" key="6">
    <source>
        <dbReference type="ARBA" id="ARBA00035183"/>
    </source>
</evidence>
<comment type="subcellular location">
    <subcellularLocation>
        <location evidence="1">Mitochondrion</location>
    </subcellularLocation>
</comment>
<organism evidence="8 11">
    <name type="scientific">Ustilaginoidea virens</name>
    <name type="common">Rice false smut fungus</name>
    <name type="synonym">Villosiclava virens</name>
    <dbReference type="NCBI Taxonomy" id="1159556"/>
    <lineage>
        <taxon>Eukaryota</taxon>
        <taxon>Fungi</taxon>
        <taxon>Dikarya</taxon>
        <taxon>Ascomycota</taxon>
        <taxon>Pezizomycotina</taxon>
        <taxon>Sordariomycetes</taxon>
        <taxon>Hypocreomycetidae</taxon>
        <taxon>Hypocreales</taxon>
        <taxon>Clavicipitaceae</taxon>
        <taxon>Ustilaginoidea</taxon>
    </lineage>
</organism>
<evidence type="ECO:0000313" key="9">
    <source>
        <dbReference type="EMBL" id="QUC16556.1"/>
    </source>
</evidence>
<accession>A0A063BXJ7</accession>
<dbReference type="GO" id="GO:0005840">
    <property type="term" value="C:ribosome"/>
    <property type="evidence" value="ECO:0007669"/>
    <property type="project" value="UniProtKB-KW"/>
</dbReference>
<reference evidence="9" key="3">
    <citation type="submission" date="2020-03" db="EMBL/GenBank/DDBJ databases">
        <title>A mixture of massive structural variations and highly conserved coding sequences in Ustilaginoidea virens genome.</title>
        <authorList>
            <person name="Zhang K."/>
            <person name="Zhao Z."/>
            <person name="Zhang Z."/>
            <person name="Li Y."/>
            <person name="Hsiang T."/>
            <person name="Sun W."/>
        </authorList>
    </citation>
    <scope>NUCLEOTIDE SEQUENCE</scope>
    <source>
        <strain evidence="9">UV-8b</strain>
    </source>
</reference>
<proteinExistence type="inferred from homology"/>
<dbReference type="OrthoDB" id="6220758at2759"/>
<dbReference type="GeneID" id="66061575"/>
<evidence type="ECO:0000256" key="2">
    <source>
        <dbReference type="ARBA" id="ARBA00008860"/>
    </source>
</evidence>
<dbReference type="EMBL" id="BBTG02000005">
    <property type="protein sequence ID" value="GAO16642.1"/>
    <property type="molecule type" value="Genomic_DNA"/>
</dbReference>
<feature type="compositionally biased region" description="Basic and acidic residues" evidence="7">
    <location>
        <begin position="104"/>
        <end position="116"/>
    </location>
</feature>
<keyword evidence="3" id="KW-0689">Ribosomal protein</keyword>
<evidence type="ECO:0000313" key="8">
    <source>
        <dbReference type="EMBL" id="GAO16642.1"/>
    </source>
</evidence>
<dbReference type="Pfam" id="PF10501">
    <property type="entry name" value="Ribosomal_L50"/>
    <property type="match status" value="1"/>
</dbReference>
<keyword evidence="4" id="KW-0496">Mitochondrion</keyword>
<comment type="similarity">
    <text evidence="2">Belongs to the mitochondrion-specific ribosomal protein mL50 family.</text>
</comment>
<dbReference type="Proteomes" id="UP000054053">
    <property type="component" value="Unassembled WGS sequence"/>
</dbReference>